<organism evidence="1 2">
    <name type="scientific">Eumeta variegata</name>
    <name type="common">Bagworm moth</name>
    <name type="synonym">Eumeta japonica</name>
    <dbReference type="NCBI Taxonomy" id="151549"/>
    <lineage>
        <taxon>Eukaryota</taxon>
        <taxon>Metazoa</taxon>
        <taxon>Ecdysozoa</taxon>
        <taxon>Arthropoda</taxon>
        <taxon>Hexapoda</taxon>
        <taxon>Insecta</taxon>
        <taxon>Pterygota</taxon>
        <taxon>Neoptera</taxon>
        <taxon>Endopterygota</taxon>
        <taxon>Lepidoptera</taxon>
        <taxon>Glossata</taxon>
        <taxon>Ditrysia</taxon>
        <taxon>Tineoidea</taxon>
        <taxon>Psychidae</taxon>
        <taxon>Oiketicinae</taxon>
        <taxon>Eumeta</taxon>
    </lineage>
</organism>
<reference evidence="1 2" key="1">
    <citation type="journal article" date="2019" name="Commun. Biol.">
        <title>The bagworm genome reveals a unique fibroin gene that provides high tensile strength.</title>
        <authorList>
            <person name="Kono N."/>
            <person name="Nakamura H."/>
            <person name="Ohtoshi R."/>
            <person name="Tomita M."/>
            <person name="Numata K."/>
            <person name="Arakawa K."/>
        </authorList>
    </citation>
    <scope>NUCLEOTIDE SEQUENCE [LARGE SCALE GENOMIC DNA]</scope>
</reference>
<dbReference type="Proteomes" id="UP000299102">
    <property type="component" value="Unassembled WGS sequence"/>
</dbReference>
<keyword evidence="2" id="KW-1185">Reference proteome</keyword>
<accession>A0A4C1ZGC4</accession>
<comment type="caution">
    <text evidence="1">The sequence shown here is derived from an EMBL/GenBank/DDBJ whole genome shotgun (WGS) entry which is preliminary data.</text>
</comment>
<proteinExistence type="predicted"/>
<sequence>MNQRKYFARRSLIIENRTANSQQFYASVILRKSLLRISSKAIDLGKAAFHLRGRSGARCLLVRSFLSRQNCAQPHEKWLILVEGAIVAKSMEQRKSVSKILRGS</sequence>
<evidence type="ECO:0000313" key="1">
    <source>
        <dbReference type="EMBL" id="GBP86860.1"/>
    </source>
</evidence>
<evidence type="ECO:0000313" key="2">
    <source>
        <dbReference type="Proteomes" id="UP000299102"/>
    </source>
</evidence>
<dbReference type="EMBL" id="BGZK01001821">
    <property type="protein sequence ID" value="GBP86860.1"/>
    <property type="molecule type" value="Genomic_DNA"/>
</dbReference>
<gene>
    <name evidence="1" type="ORF">EVAR_63784_1</name>
</gene>
<protein>
    <submittedName>
        <fullName evidence="1">Uncharacterized protein</fullName>
    </submittedName>
</protein>
<name>A0A4C1ZGC4_EUMVA</name>
<dbReference type="AlphaFoldDB" id="A0A4C1ZGC4"/>